<evidence type="ECO:0000259" key="3">
    <source>
        <dbReference type="PROSITE" id="PS50125"/>
    </source>
</evidence>
<dbReference type="PROSITE" id="PS50125">
    <property type="entry name" value="GUANYLATE_CYCLASE_2"/>
    <property type="match status" value="1"/>
</dbReference>
<dbReference type="SMART" id="SM00044">
    <property type="entry name" value="CYCc"/>
    <property type="match status" value="1"/>
</dbReference>
<feature type="transmembrane region" description="Helical" evidence="2">
    <location>
        <begin position="328"/>
        <end position="346"/>
    </location>
</feature>
<evidence type="ECO:0000256" key="2">
    <source>
        <dbReference type="SAM" id="Phobius"/>
    </source>
</evidence>
<keyword evidence="2" id="KW-1133">Transmembrane helix</keyword>
<dbReference type="InterPro" id="IPR050697">
    <property type="entry name" value="Adenylyl/Guanylyl_Cyclase_3/4"/>
</dbReference>
<keyword evidence="5" id="KW-1185">Reference proteome</keyword>
<dbReference type="EMBL" id="JAECZA010000074">
    <property type="protein sequence ID" value="MBH8574481.1"/>
    <property type="molecule type" value="Genomic_DNA"/>
</dbReference>
<feature type="transmembrane region" description="Helical" evidence="2">
    <location>
        <begin position="358"/>
        <end position="381"/>
    </location>
</feature>
<dbReference type="GO" id="GO:0006171">
    <property type="term" value="P:cAMP biosynthetic process"/>
    <property type="evidence" value="ECO:0007669"/>
    <property type="project" value="TreeGrafter"/>
</dbReference>
<accession>A0A8J7LES8</accession>
<dbReference type="CDD" id="cd07302">
    <property type="entry name" value="CHD"/>
    <property type="match status" value="1"/>
</dbReference>
<reference evidence="4 5" key="1">
    <citation type="journal article" date="2021" name="Int. J. Syst. Evol. Microbiol.">
        <title>Amazonocrinis nigriterrae gen. nov., sp. nov., Atlanticothrix silvestris gen. nov., sp. nov. and Dendronalium phyllosphericum gen. nov., sp. nov., nostocacean cyanobacteria from Brazilian environments.</title>
        <authorList>
            <person name="Alvarenga D.O."/>
            <person name="Andreote A.P.D."/>
            <person name="Branco L.H.Z."/>
            <person name="Delbaje E."/>
            <person name="Cruz R.B."/>
            <person name="Varani A.M."/>
            <person name="Fiore M.F."/>
        </authorList>
    </citation>
    <scope>NUCLEOTIDE SEQUENCE [LARGE SCALE GENOMIC DNA]</scope>
    <source>
        <strain evidence="4 5">CENA369</strain>
    </source>
</reference>
<dbReference type="GO" id="GO:0004016">
    <property type="term" value="F:adenylate cyclase activity"/>
    <property type="evidence" value="ECO:0007669"/>
    <property type="project" value="UniProtKB-ARBA"/>
</dbReference>
<dbReference type="AlphaFoldDB" id="A0A8J7LES8"/>
<keyword evidence="2" id="KW-0812">Transmembrane</keyword>
<feature type="domain" description="Guanylate cyclase" evidence="3">
    <location>
        <begin position="441"/>
        <end position="573"/>
    </location>
</feature>
<evidence type="ECO:0000313" key="4">
    <source>
        <dbReference type="EMBL" id="MBH8574481.1"/>
    </source>
</evidence>
<organism evidence="4 5">
    <name type="scientific">Dendronalium phyllosphericum CENA369</name>
    <dbReference type="NCBI Taxonomy" id="1725256"/>
    <lineage>
        <taxon>Bacteria</taxon>
        <taxon>Bacillati</taxon>
        <taxon>Cyanobacteriota</taxon>
        <taxon>Cyanophyceae</taxon>
        <taxon>Nostocales</taxon>
        <taxon>Nostocaceae</taxon>
        <taxon>Dendronalium</taxon>
        <taxon>Dendronalium phyllosphericum</taxon>
    </lineage>
</organism>
<sequence>MWAKLKPQIWQWRGVLMAVPNVTVLTIALRLTGLLQLLELAMLDQFFLLRPPEPIETRIVIVEINEADIRKQGQWPMSDAALASVLEKIKQQQPRAIGLDLYRDLPVNPGHQALVKVFESTPNLIGVQKISDTFDSSSVDASPILKARHQIGANDLPLDGDGKIRRGLLYLNLKNDEILESFGLKLALLYLKAQGITEKPAANNPNYLQLGRGVFPTFEANDGGYVRADAGSYQVILNYRGRIQQFTKVSLTKVQQNSIPPDLMRGKVVLIGATAESLKDLFYTPYSSNVLTDPERMAGVTIHANLTSQILSAAIDGRQQIKTLSEPLEWLAILSWSIIGASLCWLQRHNSNQKMMVVSVFLAGGGLVGGSFLAFLAGWWIPVVPSILAFAGSAIAVTQYIAQSAAQMRKTIGRYLTDEVLSNILETSSGFKLGGERRKVTVLVSDLRGFSAISEQLPPEKVVTILNLYLGAMTEVINQYKGTINEFMGDGIFVMFGAPINRQDDSQRAIACAMAMQLAMQQVNEKNQQMNLPILEMGIGINTGEVVAGNIGSQKRAQYTVIGSHVNLAARIESYSVGGQILISENTSKDANIDLKIAGKQQIEPKGIKDPVTIYEICGIGGKYNLFLPQDDEVLISLNQEVSVEYTVLQGKHAEGTVFRGELISLSEKRAQLRRCPASCHQTSLHSLELLSNLKLKLLIEPELPIGEEILYAKVIKKVDESIFLIRFTAIPPKAIAALNALRQTA</sequence>
<comment type="caution">
    <text evidence="4">The sequence shown here is derived from an EMBL/GenBank/DDBJ whole genome shotgun (WGS) entry which is preliminary data.</text>
</comment>
<name>A0A8J7LES8_9NOST</name>
<dbReference type="InterPro" id="IPR029787">
    <property type="entry name" value="Nucleotide_cyclase"/>
</dbReference>
<dbReference type="InterPro" id="IPR001054">
    <property type="entry name" value="A/G_cyclase"/>
</dbReference>
<dbReference type="GO" id="GO:0035556">
    <property type="term" value="P:intracellular signal transduction"/>
    <property type="evidence" value="ECO:0007669"/>
    <property type="project" value="InterPro"/>
</dbReference>
<dbReference type="PANTHER" id="PTHR43081">
    <property type="entry name" value="ADENYLATE CYCLASE, TERMINAL-DIFFERENTIATION SPECIFIC-RELATED"/>
    <property type="match status" value="1"/>
</dbReference>
<dbReference type="InterPro" id="IPR007890">
    <property type="entry name" value="CHASE2"/>
</dbReference>
<evidence type="ECO:0000256" key="1">
    <source>
        <dbReference type="ARBA" id="ARBA00005381"/>
    </source>
</evidence>
<protein>
    <submittedName>
        <fullName evidence="4">Adenylate/guanylate cyclase domain-containing protein</fullName>
    </submittedName>
</protein>
<dbReference type="Pfam" id="PF00211">
    <property type="entry name" value="Guanylate_cyc"/>
    <property type="match status" value="1"/>
</dbReference>
<proteinExistence type="inferred from homology"/>
<comment type="similarity">
    <text evidence="1">Belongs to the adenylyl cyclase class-3 family.</text>
</comment>
<dbReference type="Proteomes" id="UP000662314">
    <property type="component" value="Unassembled WGS sequence"/>
</dbReference>
<dbReference type="SMART" id="SM01080">
    <property type="entry name" value="CHASE2"/>
    <property type="match status" value="1"/>
</dbReference>
<dbReference type="Gene3D" id="3.30.70.1230">
    <property type="entry name" value="Nucleotide cyclase"/>
    <property type="match status" value="1"/>
</dbReference>
<evidence type="ECO:0000313" key="5">
    <source>
        <dbReference type="Proteomes" id="UP000662314"/>
    </source>
</evidence>
<dbReference type="PANTHER" id="PTHR43081:SF1">
    <property type="entry name" value="ADENYLATE CYCLASE, TERMINAL-DIFFERENTIATION SPECIFIC"/>
    <property type="match status" value="1"/>
</dbReference>
<keyword evidence="2" id="KW-0472">Membrane</keyword>
<dbReference type="Pfam" id="PF05226">
    <property type="entry name" value="CHASE2"/>
    <property type="match status" value="1"/>
</dbReference>
<gene>
    <name evidence="4" type="ORF">I8752_15910</name>
</gene>
<dbReference type="SUPFAM" id="SSF55073">
    <property type="entry name" value="Nucleotide cyclase"/>
    <property type="match status" value="1"/>
</dbReference>